<sequence length="159" mass="17263">MKSREPGIERTSLVVPGADLQPHHLLGHLETNVPPVSYADALNCGLSIPPPAANEFPIVNSIDQSSDVSPFKPLDQASSLKVVRFAPEILSAEAPSCAPHHRMLAPYSDICHLIKFRRSNLGNLASDSVPVDGGPKLASPLLPLLEKLLEWFLLMMPYL</sequence>
<protein>
    <submittedName>
        <fullName evidence="1">Uncharacterized protein</fullName>
    </submittedName>
</protein>
<evidence type="ECO:0000313" key="2">
    <source>
        <dbReference type="Proteomes" id="UP001279734"/>
    </source>
</evidence>
<dbReference type="AlphaFoldDB" id="A0AAD3S5E7"/>
<reference evidence="1" key="1">
    <citation type="submission" date="2023-05" db="EMBL/GenBank/DDBJ databases">
        <title>Nepenthes gracilis genome sequencing.</title>
        <authorList>
            <person name="Fukushima K."/>
        </authorList>
    </citation>
    <scope>NUCLEOTIDE SEQUENCE</scope>
    <source>
        <strain evidence="1">SING2019-196</strain>
    </source>
</reference>
<gene>
    <name evidence="1" type="ORF">Nepgr_006629</name>
</gene>
<organism evidence="1 2">
    <name type="scientific">Nepenthes gracilis</name>
    <name type="common">Slender pitcher plant</name>
    <dbReference type="NCBI Taxonomy" id="150966"/>
    <lineage>
        <taxon>Eukaryota</taxon>
        <taxon>Viridiplantae</taxon>
        <taxon>Streptophyta</taxon>
        <taxon>Embryophyta</taxon>
        <taxon>Tracheophyta</taxon>
        <taxon>Spermatophyta</taxon>
        <taxon>Magnoliopsida</taxon>
        <taxon>eudicotyledons</taxon>
        <taxon>Gunneridae</taxon>
        <taxon>Pentapetalae</taxon>
        <taxon>Caryophyllales</taxon>
        <taxon>Nepenthaceae</taxon>
        <taxon>Nepenthes</taxon>
    </lineage>
</organism>
<comment type="caution">
    <text evidence="1">The sequence shown here is derived from an EMBL/GenBank/DDBJ whole genome shotgun (WGS) entry which is preliminary data.</text>
</comment>
<keyword evidence="2" id="KW-1185">Reference proteome</keyword>
<dbReference type="EMBL" id="BSYO01000005">
    <property type="protein sequence ID" value="GMH04789.1"/>
    <property type="molecule type" value="Genomic_DNA"/>
</dbReference>
<name>A0AAD3S5E7_NEPGR</name>
<dbReference type="Proteomes" id="UP001279734">
    <property type="component" value="Unassembled WGS sequence"/>
</dbReference>
<accession>A0AAD3S5E7</accession>
<evidence type="ECO:0000313" key="1">
    <source>
        <dbReference type="EMBL" id="GMH04789.1"/>
    </source>
</evidence>
<proteinExistence type="predicted"/>